<protein>
    <submittedName>
        <fullName evidence="1">Uncharacterized protein</fullName>
    </submittedName>
</protein>
<dbReference type="AlphaFoldDB" id="A0A434A3J3"/>
<organism evidence="1 2">
    <name type="scientific">Flavobacterium cupreum</name>
    <dbReference type="NCBI Taxonomy" id="2133766"/>
    <lineage>
        <taxon>Bacteria</taxon>
        <taxon>Pseudomonadati</taxon>
        <taxon>Bacteroidota</taxon>
        <taxon>Flavobacteriia</taxon>
        <taxon>Flavobacteriales</taxon>
        <taxon>Flavobacteriaceae</taxon>
        <taxon>Flavobacterium</taxon>
    </lineage>
</organism>
<comment type="caution">
    <text evidence="1">The sequence shown here is derived from an EMBL/GenBank/DDBJ whole genome shotgun (WGS) entry which is preliminary data.</text>
</comment>
<dbReference type="OrthoDB" id="8585774at2"/>
<evidence type="ECO:0000313" key="2">
    <source>
        <dbReference type="Proteomes" id="UP000288102"/>
    </source>
</evidence>
<gene>
    <name evidence="1" type="ORF">D0817_18945</name>
</gene>
<dbReference type="InterPro" id="IPR058148">
    <property type="entry name" value="M949_RS01915-like_dom"/>
</dbReference>
<dbReference type="EMBL" id="QWDM01000013">
    <property type="protein sequence ID" value="RUT68973.1"/>
    <property type="molecule type" value="Genomic_DNA"/>
</dbReference>
<reference evidence="2" key="1">
    <citation type="journal article" date="2019" name="Syst. Appl. Microbiol.">
        <title>Flavobacterium circumlabens sp. nov. and Flavobacterium cupreum sp. nov., two psychrotrophic species isolated from Antarctic environmental samples.</title>
        <authorList>
            <person name="Kralova S."/>
            <person name="Busse H.-J."/>
            <person name="Svec P."/>
            <person name="Maslanova I."/>
            <person name="Stankova E."/>
            <person name="Bartak M."/>
            <person name="Sedlacek I."/>
        </authorList>
    </citation>
    <scope>NUCLEOTIDE SEQUENCE [LARGE SCALE GENOMIC DNA]</scope>
    <source>
        <strain evidence="2">CCM 8825</strain>
    </source>
</reference>
<dbReference type="Proteomes" id="UP000288102">
    <property type="component" value="Unassembled WGS sequence"/>
</dbReference>
<sequence>MKNKITFLFLLTILSVKLIGQNTAILPKKIDFNKIPKEIKYTGKVKNAVSWKDKLGENIVVLTETGEFTTKNSDSEDSRDAALYAYHYILSGKDSKLNWKIYDFIHDCPVEIEANFVKNTFNITDLNKDGITEIWVMYTTVCHGDVSPSTMKIIMHEGNEKFSMRGENRVQVGEKQYIGGKHTFDKPFKDGPAAFREYAKKLWQKHVNKVWE</sequence>
<proteinExistence type="predicted"/>
<evidence type="ECO:0000313" key="1">
    <source>
        <dbReference type="EMBL" id="RUT68973.1"/>
    </source>
</evidence>
<dbReference type="NCBIfam" id="NF046077">
    <property type="entry name" value="LPS_M949_RS01915"/>
    <property type="match status" value="1"/>
</dbReference>
<name>A0A434A3J3_9FLAO</name>
<keyword evidence="2" id="KW-1185">Reference proteome</keyword>
<accession>A0A434A3J3</accession>
<dbReference type="RefSeq" id="WP_127339879.1">
    <property type="nucleotide sequence ID" value="NZ_QWDM01000013.1"/>
</dbReference>